<dbReference type="AlphaFoldDB" id="A0A517R145"/>
<reference evidence="3 4" key="1">
    <citation type="submission" date="2019-02" db="EMBL/GenBank/DDBJ databases">
        <title>Deep-cultivation of Planctomycetes and their phenomic and genomic characterization uncovers novel biology.</title>
        <authorList>
            <person name="Wiegand S."/>
            <person name="Jogler M."/>
            <person name="Boedeker C."/>
            <person name="Pinto D."/>
            <person name="Vollmers J."/>
            <person name="Rivas-Marin E."/>
            <person name="Kohn T."/>
            <person name="Peeters S.H."/>
            <person name="Heuer A."/>
            <person name="Rast P."/>
            <person name="Oberbeckmann S."/>
            <person name="Bunk B."/>
            <person name="Jeske O."/>
            <person name="Meyerdierks A."/>
            <person name="Storesund J.E."/>
            <person name="Kallscheuer N."/>
            <person name="Luecker S."/>
            <person name="Lage O.M."/>
            <person name="Pohl T."/>
            <person name="Merkel B.J."/>
            <person name="Hornburger P."/>
            <person name="Mueller R.-W."/>
            <person name="Bruemmer F."/>
            <person name="Labrenz M."/>
            <person name="Spormann A.M."/>
            <person name="Op den Camp H."/>
            <person name="Overmann J."/>
            <person name="Amann R."/>
            <person name="Jetten M.S.M."/>
            <person name="Mascher T."/>
            <person name="Medema M.H."/>
            <person name="Devos D.P."/>
            <person name="Kaster A.-K."/>
            <person name="Ovreas L."/>
            <person name="Rohde M."/>
            <person name="Galperin M.Y."/>
            <person name="Jogler C."/>
        </authorList>
    </citation>
    <scope>NUCLEOTIDE SEQUENCE [LARGE SCALE GENOMIC DNA]</scope>
    <source>
        <strain evidence="3 4">Pan189</strain>
    </source>
</reference>
<keyword evidence="1" id="KW-1133">Transmembrane helix</keyword>
<protein>
    <submittedName>
        <fullName evidence="3">TadE-like protein</fullName>
    </submittedName>
</protein>
<keyword evidence="1" id="KW-0812">Transmembrane</keyword>
<evidence type="ECO:0000313" key="3">
    <source>
        <dbReference type="EMBL" id="QDT37617.1"/>
    </source>
</evidence>
<dbReference type="EMBL" id="CP036268">
    <property type="protein sequence ID" value="QDT37617.1"/>
    <property type="molecule type" value="Genomic_DNA"/>
</dbReference>
<keyword evidence="1" id="KW-0472">Membrane</keyword>
<name>A0A517R145_9PLAN</name>
<sequence length="142" mass="15611">MIRFRTHQPKFPRRRRAAAAVEFAVILPVLVALLMGALEIGRGIWLQNTLQEIAQAGCRVHSIQSVPAAATENVISEAMTRAGITEYLVTYDPPAKSDFQQHMDPVTVIVTVPFAHVSYVTPSYLNNSSMSAQCTMPANLDD</sequence>
<gene>
    <name evidence="3" type="ORF">Pan189_19970</name>
</gene>
<proteinExistence type="predicted"/>
<feature type="transmembrane region" description="Helical" evidence="1">
    <location>
        <begin position="20"/>
        <end position="38"/>
    </location>
</feature>
<evidence type="ECO:0000256" key="1">
    <source>
        <dbReference type="SAM" id="Phobius"/>
    </source>
</evidence>
<accession>A0A517R145</accession>
<keyword evidence="4" id="KW-1185">Reference proteome</keyword>
<evidence type="ECO:0000313" key="4">
    <source>
        <dbReference type="Proteomes" id="UP000317318"/>
    </source>
</evidence>
<evidence type="ECO:0000259" key="2">
    <source>
        <dbReference type="Pfam" id="PF07811"/>
    </source>
</evidence>
<dbReference type="KEGG" id="svp:Pan189_19970"/>
<dbReference type="InterPro" id="IPR012495">
    <property type="entry name" value="TadE-like_dom"/>
</dbReference>
<dbReference type="RefSeq" id="WP_145363717.1">
    <property type="nucleotide sequence ID" value="NZ_CP036268.1"/>
</dbReference>
<feature type="domain" description="TadE-like" evidence="2">
    <location>
        <begin position="18"/>
        <end position="59"/>
    </location>
</feature>
<organism evidence="3 4">
    <name type="scientific">Stratiformator vulcanicus</name>
    <dbReference type="NCBI Taxonomy" id="2527980"/>
    <lineage>
        <taxon>Bacteria</taxon>
        <taxon>Pseudomonadati</taxon>
        <taxon>Planctomycetota</taxon>
        <taxon>Planctomycetia</taxon>
        <taxon>Planctomycetales</taxon>
        <taxon>Planctomycetaceae</taxon>
        <taxon>Stratiformator</taxon>
    </lineage>
</organism>
<dbReference type="Proteomes" id="UP000317318">
    <property type="component" value="Chromosome"/>
</dbReference>
<dbReference type="Pfam" id="PF07811">
    <property type="entry name" value="TadE"/>
    <property type="match status" value="1"/>
</dbReference>